<comment type="subcellular location">
    <subcellularLocation>
        <location evidence="2">Membrane</location>
        <topology evidence="2">Multi-pass membrane protein</topology>
    </subcellularLocation>
    <subcellularLocation>
        <location evidence="1">Nucleus</location>
    </subcellularLocation>
</comment>
<evidence type="ECO:0000256" key="11">
    <source>
        <dbReference type="SAM" id="Phobius"/>
    </source>
</evidence>
<sequence length="697" mass="77910">MLAILFALLLAPLAVTSPHRDFYYAYPFYYYISLVSFAESLAYYFTSIFSGWASWASQFWCSKKCRQRLRRLLEKKRVIGALITLLPSDSQIYAEWLLADNMTVYFIYLFVFRYVRVLGNLISLLFLNGSTPVPKKNKVRRSDCTVIIPAVNPESQQFEECLMSCLINEPACVLVVTSSAAMTTRTKRLMIPFMQRFPYTKITVKTGNGVNKRLQIATGLGYVNTKITVLLDEHAIWPSARFLPVLLAPFANPRVGIVGTTKRARRGPEGFNWSSFLNMLGAIEVDRESRDIESTCAIDGGVSAVSSLTSAHRSEIISNPAFLTAYSWEYLGWDMFGPFAVDESATDNFITRWTVKEGYAVRIQSSHDACVEIALDHSGITNLLVESLRKARTAFRSSCASLTSPISWFRHPWCTYAVYATSILDIPLVYDAALVYTLWESRLGEQQHAFFYLSRVMLGAKLLEVIPYFLREPQDMFMAPGYLLWSYVHSIMKVFAMVTFWNTGPGERANGPAHVLPPPPAPAPVPAARRPGYHIETVAQNPSPASPRSPANAARRPFEAPVAAVAAPVKRPRGRPKKVPDLGIIPSIEEPIVVASPKVAKKRGRPRKKFASSFPTFLGWYTVFLMPTCANMVVEYWLIRRGNFHVPSLYMRVPASPYAYYHGWNLRSVAAWIGGVAFTVHGIAGSLRAGGCGQSGE</sequence>
<keyword evidence="10" id="KW-0539">Nucleus</keyword>
<dbReference type="Proteomes" id="UP001610444">
    <property type="component" value="Unassembled WGS sequence"/>
</dbReference>
<keyword evidence="12" id="KW-0732">Signal</keyword>
<keyword evidence="9" id="KW-0325">Glycoprotein</keyword>
<keyword evidence="6 11" id="KW-0812">Transmembrane</keyword>
<feature type="signal peptide" evidence="12">
    <location>
        <begin position="1"/>
        <end position="16"/>
    </location>
</feature>
<dbReference type="Pfam" id="PF02178">
    <property type="entry name" value="AT_hook"/>
    <property type="match status" value="2"/>
</dbReference>
<dbReference type="InterPro" id="IPR052427">
    <property type="entry name" value="Glycosyltrans_GT2/GT47"/>
</dbReference>
<evidence type="ECO:0000256" key="3">
    <source>
        <dbReference type="ARBA" id="ARBA00008974"/>
    </source>
</evidence>
<evidence type="ECO:0000256" key="4">
    <source>
        <dbReference type="ARBA" id="ARBA00022676"/>
    </source>
</evidence>
<feature type="transmembrane region" description="Helical" evidence="11">
    <location>
        <begin position="105"/>
        <end position="127"/>
    </location>
</feature>
<evidence type="ECO:0000256" key="5">
    <source>
        <dbReference type="ARBA" id="ARBA00022679"/>
    </source>
</evidence>
<name>A0ABR4J9S3_9EURO</name>
<dbReference type="SMART" id="SM00384">
    <property type="entry name" value="AT_hook"/>
    <property type="match status" value="2"/>
</dbReference>
<evidence type="ECO:0000256" key="6">
    <source>
        <dbReference type="ARBA" id="ARBA00022692"/>
    </source>
</evidence>
<keyword evidence="8 11" id="KW-0472">Membrane</keyword>
<dbReference type="InterPro" id="IPR029044">
    <property type="entry name" value="Nucleotide-diphossugar_trans"/>
</dbReference>
<dbReference type="RefSeq" id="XP_070892260.1">
    <property type="nucleotide sequence ID" value="XM_071047440.1"/>
</dbReference>
<dbReference type="InterPro" id="IPR017956">
    <property type="entry name" value="AT_hook_DNA-bd_motif"/>
</dbReference>
<comment type="similarity">
    <text evidence="3">Belongs to the purine-cytosine permease (2.A.39) family.</text>
</comment>
<evidence type="ECO:0000313" key="14">
    <source>
        <dbReference type="Proteomes" id="UP001610444"/>
    </source>
</evidence>
<evidence type="ECO:0008006" key="15">
    <source>
        <dbReference type="Google" id="ProtNLM"/>
    </source>
</evidence>
<dbReference type="SUPFAM" id="SSF53448">
    <property type="entry name" value="Nucleotide-diphospho-sugar transferases"/>
    <property type="match status" value="1"/>
</dbReference>
<keyword evidence="5" id="KW-0808">Transferase</keyword>
<evidence type="ECO:0000256" key="1">
    <source>
        <dbReference type="ARBA" id="ARBA00004123"/>
    </source>
</evidence>
<feature type="chain" id="PRO_5046656381" description="Glycosyltransferase family 2 protein" evidence="12">
    <location>
        <begin position="17"/>
        <end position="697"/>
    </location>
</feature>
<evidence type="ECO:0000313" key="13">
    <source>
        <dbReference type="EMBL" id="KAL2836811.1"/>
    </source>
</evidence>
<evidence type="ECO:0000256" key="2">
    <source>
        <dbReference type="ARBA" id="ARBA00004141"/>
    </source>
</evidence>
<dbReference type="EMBL" id="JBFXLR010000108">
    <property type="protein sequence ID" value="KAL2836811.1"/>
    <property type="molecule type" value="Genomic_DNA"/>
</dbReference>
<feature type="transmembrane region" description="Helical" evidence="11">
    <location>
        <begin position="28"/>
        <end position="57"/>
    </location>
</feature>
<feature type="transmembrane region" description="Helical" evidence="11">
    <location>
        <begin position="78"/>
        <end position="99"/>
    </location>
</feature>
<evidence type="ECO:0000256" key="7">
    <source>
        <dbReference type="ARBA" id="ARBA00022989"/>
    </source>
</evidence>
<protein>
    <recommendedName>
        <fullName evidence="15">Glycosyltransferase family 2 protein</fullName>
    </recommendedName>
</protein>
<evidence type="ECO:0000256" key="9">
    <source>
        <dbReference type="ARBA" id="ARBA00023180"/>
    </source>
</evidence>
<evidence type="ECO:0000256" key="12">
    <source>
        <dbReference type="SAM" id="SignalP"/>
    </source>
</evidence>
<proteinExistence type="inferred from homology"/>
<organism evidence="13 14">
    <name type="scientific">Aspergillus pseudodeflectus</name>
    <dbReference type="NCBI Taxonomy" id="176178"/>
    <lineage>
        <taxon>Eukaryota</taxon>
        <taxon>Fungi</taxon>
        <taxon>Dikarya</taxon>
        <taxon>Ascomycota</taxon>
        <taxon>Pezizomycotina</taxon>
        <taxon>Eurotiomycetes</taxon>
        <taxon>Eurotiomycetidae</taxon>
        <taxon>Eurotiales</taxon>
        <taxon>Aspergillaceae</taxon>
        <taxon>Aspergillus</taxon>
        <taxon>Aspergillus subgen. Nidulantes</taxon>
    </lineage>
</organism>
<dbReference type="PANTHER" id="PTHR47844">
    <property type="entry name" value="SYNTHASE CPS1, PUTATIVE (AFU_ORTHOLOGUE AFUA_7G02500)-RELATED"/>
    <property type="match status" value="1"/>
</dbReference>
<keyword evidence="7 11" id="KW-1133">Transmembrane helix</keyword>
<dbReference type="Pfam" id="PF13641">
    <property type="entry name" value="Glyco_tranf_2_3"/>
    <property type="match status" value="1"/>
</dbReference>
<dbReference type="Gene3D" id="3.90.550.10">
    <property type="entry name" value="Spore Coat Polysaccharide Biosynthesis Protein SpsA, Chain A"/>
    <property type="match status" value="1"/>
</dbReference>
<dbReference type="InterPro" id="IPR000637">
    <property type="entry name" value="HMGI/Y_DNA-bd_CS"/>
</dbReference>
<reference evidence="13 14" key="1">
    <citation type="submission" date="2024-07" db="EMBL/GenBank/DDBJ databases">
        <title>Section-level genome sequencing and comparative genomics of Aspergillus sections Usti and Cavernicolus.</title>
        <authorList>
            <consortium name="Lawrence Berkeley National Laboratory"/>
            <person name="Nybo J.L."/>
            <person name="Vesth T.C."/>
            <person name="Theobald S."/>
            <person name="Frisvad J.C."/>
            <person name="Larsen T.O."/>
            <person name="Kjaerboelling I."/>
            <person name="Rothschild-Mancinelli K."/>
            <person name="Lyhne E.K."/>
            <person name="Kogle M.E."/>
            <person name="Barry K."/>
            <person name="Clum A."/>
            <person name="Na H."/>
            <person name="Ledsgaard L."/>
            <person name="Lin J."/>
            <person name="Lipzen A."/>
            <person name="Kuo A."/>
            <person name="Riley R."/>
            <person name="Mondo S."/>
            <person name="LaButti K."/>
            <person name="Haridas S."/>
            <person name="Pangalinan J."/>
            <person name="Salamov A.A."/>
            <person name="Simmons B.A."/>
            <person name="Magnuson J.K."/>
            <person name="Chen J."/>
            <person name="Drula E."/>
            <person name="Henrissat B."/>
            <person name="Wiebenga A."/>
            <person name="Lubbers R.J."/>
            <person name="Gomes A.C."/>
            <person name="Macurrencykelacurrency M.R."/>
            <person name="Stajich J."/>
            <person name="Grigoriev I.V."/>
            <person name="Mortensen U.H."/>
            <person name="De vries R.P."/>
            <person name="Baker S.E."/>
            <person name="Andersen M.R."/>
        </authorList>
    </citation>
    <scope>NUCLEOTIDE SEQUENCE [LARGE SCALE GENOMIC DNA]</scope>
    <source>
        <strain evidence="13 14">CBS 756.74</strain>
    </source>
</reference>
<gene>
    <name evidence="13" type="ORF">BJX68DRAFT_273367</name>
</gene>
<accession>A0ABR4J9S3</accession>
<dbReference type="InterPro" id="IPR001248">
    <property type="entry name" value="Pur-cyt_permease"/>
</dbReference>
<dbReference type="PANTHER" id="PTHR47844:SF1">
    <property type="entry name" value="EXOSTOSIN-LIKE 2"/>
    <property type="match status" value="1"/>
</dbReference>
<dbReference type="GeneID" id="98162604"/>
<dbReference type="Gene3D" id="1.10.4160.10">
    <property type="entry name" value="Hydantoin permease"/>
    <property type="match status" value="1"/>
</dbReference>
<evidence type="ECO:0000256" key="8">
    <source>
        <dbReference type="ARBA" id="ARBA00023136"/>
    </source>
</evidence>
<keyword evidence="4" id="KW-0328">Glycosyltransferase</keyword>
<dbReference type="PROSITE" id="PS00354">
    <property type="entry name" value="HMGI_Y"/>
    <property type="match status" value="1"/>
</dbReference>
<keyword evidence="14" id="KW-1185">Reference proteome</keyword>
<feature type="transmembrane region" description="Helical" evidence="11">
    <location>
        <begin position="618"/>
        <end position="639"/>
    </location>
</feature>
<dbReference type="Pfam" id="PF02133">
    <property type="entry name" value="Transp_cyt_pur"/>
    <property type="match status" value="1"/>
</dbReference>
<evidence type="ECO:0000256" key="10">
    <source>
        <dbReference type="ARBA" id="ARBA00023242"/>
    </source>
</evidence>
<comment type="caution">
    <text evidence="13">The sequence shown here is derived from an EMBL/GenBank/DDBJ whole genome shotgun (WGS) entry which is preliminary data.</text>
</comment>